<reference evidence="1 2" key="1">
    <citation type="submission" date="2018-06" db="EMBL/GenBank/DDBJ databases">
        <title>Extensive metabolic versatility and redundancy in microbially diverse, dynamic hydrothermal sediments.</title>
        <authorList>
            <person name="Dombrowski N."/>
            <person name="Teske A."/>
            <person name="Baker B.J."/>
        </authorList>
    </citation>
    <scope>NUCLEOTIDE SEQUENCE [LARGE SCALE GENOMIC DNA]</scope>
    <source>
        <strain evidence="1">B79_G16</strain>
    </source>
</reference>
<gene>
    <name evidence="1" type="ORF">DRH29_05635</name>
</gene>
<organism evidence="1 2">
    <name type="scientific">candidate division Kazan bacterium</name>
    <dbReference type="NCBI Taxonomy" id="2202143"/>
    <lineage>
        <taxon>Bacteria</taxon>
        <taxon>Bacteria division Kazan-3B-28</taxon>
    </lineage>
</organism>
<accession>A0A420ZB54</accession>
<dbReference type="AlphaFoldDB" id="A0A420ZB54"/>
<protein>
    <submittedName>
        <fullName evidence="1">Uncharacterized protein</fullName>
    </submittedName>
</protein>
<proteinExistence type="predicted"/>
<comment type="caution">
    <text evidence="1">The sequence shown here is derived from an EMBL/GenBank/DDBJ whole genome shotgun (WGS) entry which is preliminary data.</text>
</comment>
<dbReference type="Proteomes" id="UP000281261">
    <property type="component" value="Unassembled WGS sequence"/>
</dbReference>
<sequence>MRSKIDSILISTGYEDVSIQTKIGDYSGIGLSTIKDHLTDEVGNLDGMQGFSIQDIFNYQIYNYTTFDSSFGYYAKTSGDTSLWFDPSDAEDTIYSLVLVVDTVHNSEAPTIDYQKIVDSTWLADLSSGAREIDSITGGIRIGSMSITGSNGANGSFYVNNTTGPGVKFSSTSMGDAGLLLYNSQTNGIGMEVCGVSDDIKADISGYVTARDTLTNGDAIAVMPEHWTSADSSAYQGEAAGLDSAEVYQACLDVFFADSATVDTGDGSFAHAVSKSATGIDSTKAYEASLAALQADSATVDTGSTNWWGNSIAGSTPQKWVKEDSAIVRSLVADAVLKDTTHPLYADPNGYVTANLTSGAVASVWDASGKKVDSVTAGINVGGIVAESIRVTNSDGSAVKFEASGTSGSALQLQGGGSSAGLSISGGASGGDAVQLNAGTGGVDLSAQLYLDSADFHSSYYNKVDSMLKANRYARVDEDTVIKLGQDGTIIATVNLPDSLFDTLTVIHQDVEDLSLSGGGSEPETVVVGYMHEAVFYPIQGARITVRTIDGTTVKVPGLTTDVNGRRILELDADSFYVALTANNYVQKIDTLIVESGGGKDTLYMSPFDPGEPTDTANQCREYIYTDNILGDTLVGAVMKAVPVGRGNWVSSDGRIVIPKEAWTYTDSSGYAYLDLYKSHKVTNADGDSLKYNIMVYKPGYPKLYKIRNYVVPDSTSHWLKER</sequence>
<evidence type="ECO:0000313" key="1">
    <source>
        <dbReference type="EMBL" id="RLC35866.1"/>
    </source>
</evidence>
<name>A0A420ZB54_UNCK3</name>
<evidence type="ECO:0000313" key="2">
    <source>
        <dbReference type="Proteomes" id="UP000281261"/>
    </source>
</evidence>
<dbReference type="EMBL" id="QMNG01000110">
    <property type="protein sequence ID" value="RLC35866.1"/>
    <property type="molecule type" value="Genomic_DNA"/>
</dbReference>